<sequence length="288" mass="31879">MGALLGLTFGTGILLIWRSFHAPAERYAPSWRRLELHRRLEELIAQAGLEAVTPRQLILSSAGLGAIIGMVFLAVSRTWPIALAFTLFGAYAPMALVRMRARARQRELRDLWPDAVDNLASAIRAGLALPEALTQLGSRGPEPLRRPFERFGEDYRATGRFGHSLDMLKRRLADPTGDRVVESLRIARDVGGSDLGRLLRTLSSFLREDARTRSELETRQSWVVNAARLAVAAPWILLALLSLRSASVQAFNAPSGWLVLAGGAGLCLVAYRLMMHIGRLPQEERVLR</sequence>
<name>A0A329R6M1_9ACTN</name>
<gene>
    <name evidence="8" type="ORF">DPM12_00975</name>
</gene>
<evidence type="ECO:0000256" key="4">
    <source>
        <dbReference type="ARBA" id="ARBA00022989"/>
    </source>
</evidence>
<protein>
    <submittedName>
        <fullName evidence="8">Type II secretion system protein F</fullName>
    </submittedName>
</protein>
<evidence type="ECO:0000256" key="5">
    <source>
        <dbReference type="ARBA" id="ARBA00023136"/>
    </source>
</evidence>
<feature type="transmembrane region" description="Helical" evidence="6">
    <location>
        <begin position="81"/>
        <end position="99"/>
    </location>
</feature>
<dbReference type="AlphaFoldDB" id="A0A329R6M1"/>
<dbReference type="OrthoDB" id="3217742at2"/>
<feature type="transmembrane region" description="Helical" evidence="6">
    <location>
        <begin position="222"/>
        <end position="243"/>
    </location>
</feature>
<keyword evidence="5 6" id="KW-0472">Membrane</keyword>
<feature type="transmembrane region" description="Helical" evidence="6">
    <location>
        <begin position="57"/>
        <end position="75"/>
    </location>
</feature>
<dbReference type="GO" id="GO:0005886">
    <property type="term" value="C:plasma membrane"/>
    <property type="evidence" value="ECO:0007669"/>
    <property type="project" value="UniProtKB-SubCell"/>
</dbReference>
<evidence type="ECO:0000256" key="3">
    <source>
        <dbReference type="ARBA" id="ARBA00022692"/>
    </source>
</evidence>
<feature type="domain" description="Type II secretion system protein GspF" evidence="7">
    <location>
        <begin position="116"/>
        <end position="241"/>
    </location>
</feature>
<dbReference type="InterPro" id="IPR018076">
    <property type="entry name" value="T2SS_GspF_dom"/>
</dbReference>
<evidence type="ECO:0000259" key="7">
    <source>
        <dbReference type="Pfam" id="PF00482"/>
    </source>
</evidence>
<proteinExistence type="predicted"/>
<feature type="transmembrane region" description="Helical" evidence="6">
    <location>
        <begin position="255"/>
        <end position="274"/>
    </location>
</feature>
<keyword evidence="3 6" id="KW-0812">Transmembrane</keyword>
<dbReference type="Pfam" id="PF00482">
    <property type="entry name" value="T2SSF"/>
    <property type="match status" value="1"/>
</dbReference>
<evidence type="ECO:0000256" key="1">
    <source>
        <dbReference type="ARBA" id="ARBA00004651"/>
    </source>
</evidence>
<organism evidence="8 9">
    <name type="scientific">Phytoactinopolyspora halophila</name>
    <dbReference type="NCBI Taxonomy" id="1981511"/>
    <lineage>
        <taxon>Bacteria</taxon>
        <taxon>Bacillati</taxon>
        <taxon>Actinomycetota</taxon>
        <taxon>Actinomycetes</taxon>
        <taxon>Jiangellales</taxon>
        <taxon>Jiangellaceae</taxon>
        <taxon>Phytoactinopolyspora</taxon>
    </lineage>
</organism>
<comment type="caution">
    <text evidence="8">The sequence shown here is derived from an EMBL/GenBank/DDBJ whole genome shotgun (WGS) entry which is preliminary data.</text>
</comment>
<dbReference type="EMBL" id="QMIG01000001">
    <property type="protein sequence ID" value="RAW18678.1"/>
    <property type="molecule type" value="Genomic_DNA"/>
</dbReference>
<evidence type="ECO:0000256" key="6">
    <source>
        <dbReference type="SAM" id="Phobius"/>
    </source>
</evidence>
<keyword evidence="2" id="KW-1003">Cell membrane</keyword>
<accession>A0A329R6M1</accession>
<keyword evidence="9" id="KW-1185">Reference proteome</keyword>
<evidence type="ECO:0000256" key="2">
    <source>
        <dbReference type="ARBA" id="ARBA00022475"/>
    </source>
</evidence>
<comment type="subcellular location">
    <subcellularLocation>
        <location evidence="1">Cell membrane</location>
        <topology evidence="1">Multi-pass membrane protein</topology>
    </subcellularLocation>
</comment>
<evidence type="ECO:0000313" key="9">
    <source>
        <dbReference type="Proteomes" id="UP000250462"/>
    </source>
</evidence>
<dbReference type="Proteomes" id="UP000250462">
    <property type="component" value="Unassembled WGS sequence"/>
</dbReference>
<dbReference type="RefSeq" id="WP_112256328.1">
    <property type="nucleotide sequence ID" value="NZ_QMIG01000001.1"/>
</dbReference>
<keyword evidence="4 6" id="KW-1133">Transmembrane helix</keyword>
<reference evidence="8 9" key="1">
    <citation type="submission" date="2018-06" db="EMBL/GenBank/DDBJ databases">
        <title>Phytoactinopolyspora halophila sp. nov., a novel halophilic actinomycete isolated from a saline soil in China.</title>
        <authorList>
            <person name="Tang S.-K."/>
        </authorList>
    </citation>
    <scope>NUCLEOTIDE SEQUENCE [LARGE SCALE GENOMIC DNA]</scope>
    <source>
        <strain evidence="8 9">YIM 96934</strain>
    </source>
</reference>
<dbReference type="PANTHER" id="PTHR35007:SF2">
    <property type="entry name" value="PILUS ASSEMBLE PROTEIN"/>
    <property type="match status" value="1"/>
</dbReference>
<evidence type="ECO:0000313" key="8">
    <source>
        <dbReference type="EMBL" id="RAW18678.1"/>
    </source>
</evidence>
<dbReference type="PANTHER" id="PTHR35007">
    <property type="entry name" value="INTEGRAL MEMBRANE PROTEIN-RELATED"/>
    <property type="match status" value="1"/>
</dbReference>